<protein>
    <recommendedName>
        <fullName evidence="1">F-box domain-containing protein</fullName>
    </recommendedName>
</protein>
<keyword evidence="3" id="KW-1185">Reference proteome</keyword>
<accession>A0A5C3N791</accession>
<organism evidence="2 3">
    <name type="scientific">Heliocybe sulcata</name>
    <dbReference type="NCBI Taxonomy" id="5364"/>
    <lineage>
        <taxon>Eukaryota</taxon>
        <taxon>Fungi</taxon>
        <taxon>Dikarya</taxon>
        <taxon>Basidiomycota</taxon>
        <taxon>Agaricomycotina</taxon>
        <taxon>Agaricomycetes</taxon>
        <taxon>Gloeophyllales</taxon>
        <taxon>Gloeophyllaceae</taxon>
        <taxon>Heliocybe</taxon>
    </lineage>
</organism>
<dbReference type="InterPro" id="IPR036047">
    <property type="entry name" value="F-box-like_dom_sf"/>
</dbReference>
<dbReference type="OrthoDB" id="3213083at2759"/>
<dbReference type="Gene3D" id="1.20.1280.50">
    <property type="match status" value="1"/>
</dbReference>
<evidence type="ECO:0000313" key="3">
    <source>
        <dbReference type="Proteomes" id="UP000305948"/>
    </source>
</evidence>
<dbReference type="AlphaFoldDB" id="A0A5C3N791"/>
<dbReference type="STRING" id="5364.A0A5C3N791"/>
<proteinExistence type="predicted"/>
<dbReference type="Gene3D" id="3.80.10.10">
    <property type="entry name" value="Ribonuclease Inhibitor"/>
    <property type="match status" value="1"/>
</dbReference>
<dbReference type="SUPFAM" id="SSF52047">
    <property type="entry name" value="RNI-like"/>
    <property type="match status" value="1"/>
</dbReference>
<dbReference type="Pfam" id="PF12937">
    <property type="entry name" value="F-box-like"/>
    <property type="match status" value="1"/>
</dbReference>
<dbReference type="InterPro" id="IPR032675">
    <property type="entry name" value="LRR_dom_sf"/>
</dbReference>
<evidence type="ECO:0000313" key="2">
    <source>
        <dbReference type="EMBL" id="TFK53669.1"/>
    </source>
</evidence>
<dbReference type="Proteomes" id="UP000305948">
    <property type="component" value="Unassembled WGS sequence"/>
</dbReference>
<name>A0A5C3N791_9AGAM</name>
<feature type="domain" description="F-box" evidence="1">
    <location>
        <begin position="18"/>
        <end position="77"/>
    </location>
</feature>
<dbReference type="SUPFAM" id="SSF81383">
    <property type="entry name" value="F-box domain"/>
    <property type="match status" value="1"/>
</dbReference>
<sequence length="481" mass="53744">MLTVAERVASGGTSMSAISSLPNELLGEIFRFAAFSQSVANVRQLQSRKTWLSLTYVCSHWRHISLGDPCLWSNVVLDIDSLGWGKEFLARARGAMVNVVVRGKRASHSRRVIVPTLQLLETARIISAYLSKIQSLHICLSRGYDVNYLLESLIPETDPLALASLSVEVSHDVSPDHLVTLPSAIRNAASLRSLHLDCLFFDWTSMVSNGLVHLSLQRQDRLCAPSMETFLHVLRNCPRLETLSLIEAGPLYDSDHAIHDSVPLPQLRRLTMKNWSTDLKYVLRCLVFPPSTKVTLTYTGSGEKYSDVQDIFPPICTSLLEKAFRARRANLRLLGTDHVTGRLEIYCDDDTSTSNADYGLSITICSMYAVCLLEPLVSFLSRHTECLTVHQPLSSSPRWLDHLRKYAELTSLATDADPEKLVSVLEQTDEDMKLICPKLTTVKFAGKYHKLSQERMQHVLGYLESRGCSGKSHPSSVDKVC</sequence>
<dbReference type="InterPro" id="IPR001810">
    <property type="entry name" value="F-box_dom"/>
</dbReference>
<reference evidence="2 3" key="1">
    <citation type="journal article" date="2019" name="Nat. Ecol. Evol.">
        <title>Megaphylogeny resolves global patterns of mushroom evolution.</title>
        <authorList>
            <person name="Varga T."/>
            <person name="Krizsan K."/>
            <person name="Foldi C."/>
            <person name="Dima B."/>
            <person name="Sanchez-Garcia M."/>
            <person name="Sanchez-Ramirez S."/>
            <person name="Szollosi G.J."/>
            <person name="Szarkandi J.G."/>
            <person name="Papp V."/>
            <person name="Albert L."/>
            <person name="Andreopoulos W."/>
            <person name="Angelini C."/>
            <person name="Antonin V."/>
            <person name="Barry K.W."/>
            <person name="Bougher N.L."/>
            <person name="Buchanan P."/>
            <person name="Buyck B."/>
            <person name="Bense V."/>
            <person name="Catcheside P."/>
            <person name="Chovatia M."/>
            <person name="Cooper J."/>
            <person name="Damon W."/>
            <person name="Desjardin D."/>
            <person name="Finy P."/>
            <person name="Geml J."/>
            <person name="Haridas S."/>
            <person name="Hughes K."/>
            <person name="Justo A."/>
            <person name="Karasinski D."/>
            <person name="Kautmanova I."/>
            <person name="Kiss B."/>
            <person name="Kocsube S."/>
            <person name="Kotiranta H."/>
            <person name="LaButti K.M."/>
            <person name="Lechner B.E."/>
            <person name="Liimatainen K."/>
            <person name="Lipzen A."/>
            <person name="Lukacs Z."/>
            <person name="Mihaltcheva S."/>
            <person name="Morgado L.N."/>
            <person name="Niskanen T."/>
            <person name="Noordeloos M.E."/>
            <person name="Ohm R.A."/>
            <person name="Ortiz-Santana B."/>
            <person name="Ovrebo C."/>
            <person name="Racz N."/>
            <person name="Riley R."/>
            <person name="Savchenko A."/>
            <person name="Shiryaev A."/>
            <person name="Soop K."/>
            <person name="Spirin V."/>
            <person name="Szebenyi C."/>
            <person name="Tomsovsky M."/>
            <person name="Tulloss R.E."/>
            <person name="Uehling J."/>
            <person name="Grigoriev I.V."/>
            <person name="Vagvolgyi C."/>
            <person name="Papp T."/>
            <person name="Martin F.M."/>
            <person name="Miettinen O."/>
            <person name="Hibbett D.S."/>
            <person name="Nagy L.G."/>
        </authorList>
    </citation>
    <scope>NUCLEOTIDE SEQUENCE [LARGE SCALE GENOMIC DNA]</scope>
    <source>
        <strain evidence="2 3">OMC1185</strain>
    </source>
</reference>
<dbReference type="EMBL" id="ML213507">
    <property type="protein sequence ID" value="TFK53669.1"/>
    <property type="molecule type" value="Genomic_DNA"/>
</dbReference>
<gene>
    <name evidence="2" type="ORF">OE88DRAFT_1269146</name>
</gene>
<evidence type="ECO:0000259" key="1">
    <source>
        <dbReference type="Pfam" id="PF12937"/>
    </source>
</evidence>